<dbReference type="RefSeq" id="WP_086112655.1">
    <property type="nucleotide sequence ID" value="NZ_CAWNHF010000035.1"/>
</dbReference>
<comment type="caution">
    <text evidence="1">The sequence shown here is derived from an EMBL/GenBank/DDBJ whole genome shotgun (WGS) entry which is preliminary data.</text>
</comment>
<dbReference type="STRING" id="40578.Xbed_01873"/>
<dbReference type="EMBL" id="MUBK01000013">
    <property type="protein sequence ID" value="OTA19943.1"/>
    <property type="molecule type" value="Genomic_DNA"/>
</dbReference>
<dbReference type="AlphaFoldDB" id="A0A1Y2SPI7"/>
<reference evidence="1 2" key="1">
    <citation type="submission" date="2017-01" db="EMBL/GenBank/DDBJ databases">
        <title>Deconstructing symbiosis and pathogenesis requirements using a combined genomic-metabolomic approach.</title>
        <authorList>
            <person name="Tobias N.J."/>
            <person name="Wolff H."/>
            <person name="Djahanschiri B."/>
            <person name="Ebersberger I."/>
            <person name="Bode H.B."/>
        </authorList>
    </citation>
    <scope>NUCLEOTIDE SEQUENCE [LARGE SCALE GENOMIC DNA]</scope>
    <source>
        <strain evidence="1 2">DSM 4764</strain>
    </source>
</reference>
<evidence type="ECO:0000313" key="1">
    <source>
        <dbReference type="EMBL" id="OTA19943.1"/>
    </source>
</evidence>
<name>A0A1Y2SPI7_9GAMM</name>
<dbReference type="OrthoDB" id="6003696at2"/>
<gene>
    <name evidence="1" type="ORF">Xbed_01873</name>
</gene>
<protein>
    <recommendedName>
        <fullName evidence="3">Glutamine amidotransferase</fullName>
    </recommendedName>
</protein>
<dbReference type="Proteomes" id="UP000194204">
    <property type="component" value="Unassembled WGS sequence"/>
</dbReference>
<organism evidence="1 2">
    <name type="scientific">Xenorhabdus beddingii</name>
    <dbReference type="NCBI Taxonomy" id="40578"/>
    <lineage>
        <taxon>Bacteria</taxon>
        <taxon>Pseudomonadati</taxon>
        <taxon>Pseudomonadota</taxon>
        <taxon>Gammaproteobacteria</taxon>
        <taxon>Enterobacterales</taxon>
        <taxon>Morganellaceae</taxon>
        <taxon>Xenorhabdus</taxon>
    </lineage>
</organism>
<proteinExistence type="predicted"/>
<evidence type="ECO:0000313" key="2">
    <source>
        <dbReference type="Proteomes" id="UP000194204"/>
    </source>
</evidence>
<accession>A0A1Y2SPI7</accession>
<keyword evidence="2" id="KW-1185">Reference proteome</keyword>
<sequence length="59" mass="6718">MTRETIHLAIYDTMADWEVGYVVAHLNSPEFQKMPARFEVKTVGSSLAPIIREHSDEKA</sequence>
<evidence type="ECO:0008006" key="3">
    <source>
        <dbReference type="Google" id="ProtNLM"/>
    </source>
</evidence>